<evidence type="ECO:0000313" key="2">
    <source>
        <dbReference type="EMBL" id="MBA9076819.1"/>
    </source>
</evidence>
<sequence length="107" mass="12402">MANPSPRLTSFKEFYPFYLSEHQNTTSRVLHFTGTGLLLILLIAALVLGRYAWLWGLPVIGYGFAWVGHFFFEKNRPATFQYPLYSLASDFVLFFQLLVGKQKFRSK</sequence>
<proteinExistence type="predicted"/>
<dbReference type="PANTHER" id="PTHR34205:SF2">
    <property type="entry name" value="DUF962 DOMAIN-CONTAINING PROTEIN"/>
    <property type="match status" value="1"/>
</dbReference>
<evidence type="ECO:0000313" key="3">
    <source>
        <dbReference type="Proteomes" id="UP000563094"/>
    </source>
</evidence>
<dbReference type="Proteomes" id="UP000563094">
    <property type="component" value="Unassembled WGS sequence"/>
</dbReference>
<gene>
    <name evidence="2" type="ORF">FHS90_001527</name>
</gene>
<keyword evidence="1" id="KW-0812">Transmembrane</keyword>
<protein>
    <recommendedName>
        <fullName evidence="4">DUF962 domain-containing protein</fullName>
    </recommendedName>
</protein>
<dbReference type="PANTHER" id="PTHR34205">
    <property type="entry name" value="TRANSMEMBRANE PROTEIN"/>
    <property type="match status" value="1"/>
</dbReference>
<dbReference type="InterPro" id="IPR009305">
    <property type="entry name" value="Mpo1-like"/>
</dbReference>
<keyword evidence="1" id="KW-0472">Membrane</keyword>
<dbReference type="EMBL" id="JACJIQ010000005">
    <property type="protein sequence ID" value="MBA9076819.1"/>
    <property type="molecule type" value="Genomic_DNA"/>
</dbReference>
<feature type="transmembrane region" description="Helical" evidence="1">
    <location>
        <begin position="53"/>
        <end position="72"/>
    </location>
</feature>
<dbReference type="Pfam" id="PF06127">
    <property type="entry name" value="Mpo1-like"/>
    <property type="match status" value="1"/>
</dbReference>
<feature type="transmembrane region" description="Helical" evidence="1">
    <location>
        <begin position="84"/>
        <end position="100"/>
    </location>
</feature>
<evidence type="ECO:0008006" key="4">
    <source>
        <dbReference type="Google" id="ProtNLM"/>
    </source>
</evidence>
<accession>A0A839GJ88</accession>
<evidence type="ECO:0000256" key="1">
    <source>
        <dbReference type="SAM" id="Phobius"/>
    </source>
</evidence>
<dbReference type="AlphaFoldDB" id="A0A839GJ88"/>
<reference evidence="2 3" key="1">
    <citation type="submission" date="2020-08" db="EMBL/GenBank/DDBJ databases">
        <title>Genomic Encyclopedia of Type Strains, Phase IV (KMG-IV): sequencing the most valuable type-strain genomes for metagenomic binning, comparative biology and taxonomic classification.</title>
        <authorList>
            <person name="Goeker M."/>
        </authorList>
    </citation>
    <scope>NUCLEOTIDE SEQUENCE [LARGE SCALE GENOMIC DNA]</scope>
    <source>
        <strain evidence="2 3">DSM 29854</strain>
    </source>
</reference>
<organism evidence="2 3">
    <name type="scientific">Rufibacter quisquiliarum</name>
    <dbReference type="NCBI Taxonomy" id="1549639"/>
    <lineage>
        <taxon>Bacteria</taxon>
        <taxon>Pseudomonadati</taxon>
        <taxon>Bacteroidota</taxon>
        <taxon>Cytophagia</taxon>
        <taxon>Cytophagales</taxon>
        <taxon>Hymenobacteraceae</taxon>
        <taxon>Rufibacter</taxon>
    </lineage>
</organism>
<comment type="caution">
    <text evidence="2">The sequence shown here is derived from an EMBL/GenBank/DDBJ whole genome shotgun (WGS) entry which is preliminary data.</text>
</comment>
<name>A0A839GJ88_9BACT</name>
<dbReference type="RefSeq" id="WP_182512542.1">
    <property type="nucleotide sequence ID" value="NZ_JACJIQ010000005.1"/>
</dbReference>
<keyword evidence="1" id="KW-1133">Transmembrane helix</keyword>
<feature type="transmembrane region" description="Helical" evidence="1">
    <location>
        <begin position="29"/>
        <end position="48"/>
    </location>
</feature>
<keyword evidence="3" id="KW-1185">Reference proteome</keyword>